<dbReference type="AlphaFoldDB" id="A0A1T4U4N0"/>
<dbReference type="EMBL" id="FUXU01000006">
    <property type="protein sequence ID" value="SKA47712.1"/>
    <property type="molecule type" value="Genomic_DNA"/>
</dbReference>
<reference evidence="2" key="1">
    <citation type="submission" date="2017-02" db="EMBL/GenBank/DDBJ databases">
        <authorList>
            <person name="Varghese N."/>
            <person name="Submissions S."/>
        </authorList>
    </citation>
    <scope>NUCLEOTIDE SEQUENCE [LARGE SCALE GENOMIC DNA]</scope>
    <source>
        <strain evidence="2">DSM 22720</strain>
    </source>
</reference>
<sequence length="108" mass="12532">MYLLERIKTSNLRGDVSTFKALTLIKIGEKDADEKILKLLNEGMEHKNPLSFAMLYNIYNEGLMSIEKSSKKANKIRDAYIFDYNLGIFPAGFEKVIILIDKIFHNWE</sequence>
<accession>A0A1T4U4N0</accession>
<gene>
    <name evidence="1" type="ORF">SAMN02745132_00745</name>
</gene>
<dbReference type="Proteomes" id="UP000190162">
    <property type="component" value="Unassembled WGS sequence"/>
</dbReference>
<proteinExistence type="predicted"/>
<evidence type="ECO:0000313" key="2">
    <source>
        <dbReference type="Proteomes" id="UP000190162"/>
    </source>
</evidence>
<evidence type="ECO:0000313" key="1">
    <source>
        <dbReference type="EMBL" id="SKA47712.1"/>
    </source>
</evidence>
<keyword evidence="2" id="KW-1185">Reference proteome</keyword>
<protein>
    <submittedName>
        <fullName evidence="1">Uncharacterized protein</fullName>
    </submittedName>
</protein>
<name>A0A1T4U4N0_9GAMM</name>
<dbReference type="RefSeq" id="WP_078751237.1">
    <property type="nucleotide sequence ID" value="NZ_FUXU01000006.1"/>
</dbReference>
<organism evidence="1 2">
    <name type="scientific">Enterovibrio nigricans DSM 22720</name>
    <dbReference type="NCBI Taxonomy" id="1121868"/>
    <lineage>
        <taxon>Bacteria</taxon>
        <taxon>Pseudomonadati</taxon>
        <taxon>Pseudomonadota</taxon>
        <taxon>Gammaproteobacteria</taxon>
        <taxon>Vibrionales</taxon>
        <taxon>Vibrionaceae</taxon>
        <taxon>Enterovibrio</taxon>
    </lineage>
</organism>